<evidence type="ECO:0000256" key="1">
    <source>
        <dbReference type="SAM" id="MobiDB-lite"/>
    </source>
</evidence>
<sequence length="150" mass="16553">MGPADLESQANTPSHLHRAEPSRILQPQVGSERNRRSPPPACRTSRRRAPRVRDPPTRHPRRTSHRHPRPPHVAMVTAILAPHTHPHIARPLSAAVIHASRPPRKPRSSGQNSEADLRAEVAGEAEYQSRSPVRASGPSARIQSNPSIKM</sequence>
<protein>
    <submittedName>
        <fullName evidence="2">Uncharacterized protein</fullName>
    </submittedName>
</protein>
<dbReference type="AlphaFoldDB" id="A0A8T0RN40"/>
<evidence type="ECO:0000313" key="2">
    <source>
        <dbReference type="EMBL" id="KAG2586844.1"/>
    </source>
</evidence>
<gene>
    <name evidence="2" type="ORF">PVAP13_5NG084243</name>
</gene>
<name>A0A8T0RN40_PANVG</name>
<accession>A0A8T0RN40</accession>
<feature type="region of interest" description="Disordered" evidence="1">
    <location>
        <begin position="1"/>
        <end position="150"/>
    </location>
</feature>
<feature type="compositionally biased region" description="Polar residues" evidence="1">
    <location>
        <begin position="141"/>
        <end position="150"/>
    </location>
</feature>
<reference evidence="2" key="1">
    <citation type="submission" date="2020-05" db="EMBL/GenBank/DDBJ databases">
        <title>WGS assembly of Panicum virgatum.</title>
        <authorList>
            <person name="Lovell J.T."/>
            <person name="Jenkins J."/>
            <person name="Shu S."/>
            <person name="Juenger T.E."/>
            <person name="Schmutz J."/>
        </authorList>
    </citation>
    <scope>NUCLEOTIDE SEQUENCE</scope>
    <source>
        <strain evidence="2">AP13</strain>
    </source>
</reference>
<evidence type="ECO:0000313" key="3">
    <source>
        <dbReference type="Proteomes" id="UP000823388"/>
    </source>
</evidence>
<dbReference type="Proteomes" id="UP000823388">
    <property type="component" value="Chromosome 5N"/>
</dbReference>
<dbReference type="EMBL" id="CM029046">
    <property type="protein sequence ID" value="KAG2586844.1"/>
    <property type="molecule type" value="Genomic_DNA"/>
</dbReference>
<organism evidence="2 3">
    <name type="scientific">Panicum virgatum</name>
    <name type="common">Blackwell switchgrass</name>
    <dbReference type="NCBI Taxonomy" id="38727"/>
    <lineage>
        <taxon>Eukaryota</taxon>
        <taxon>Viridiplantae</taxon>
        <taxon>Streptophyta</taxon>
        <taxon>Embryophyta</taxon>
        <taxon>Tracheophyta</taxon>
        <taxon>Spermatophyta</taxon>
        <taxon>Magnoliopsida</taxon>
        <taxon>Liliopsida</taxon>
        <taxon>Poales</taxon>
        <taxon>Poaceae</taxon>
        <taxon>PACMAD clade</taxon>
        <taxon>Panicoideae</taxon>
        <taxon>Panicodae</taxon>
        <taxon>Paniceae</taxon>
        <taxon>Panicinae</taxon>
        <taxon>Panicum</taxon>
        <taxon>Panicum sect. Hiantes</taxon>
    </lineage>
</organism>
<feature type="compositionally biased region" description="Basic residues" evidence="1">
    <location>
        <begin position="58"/>
        <end position="70"/>
    </location>
</feature>
<keyword evidence="3" id="KW-1185">Reference proteome</keyword>
<proteinExistence type="predicted"/>
<comment type="caution">
    <text evidence="2">The sequence shown here is derived from an EMBL/GenBank/DDBJ whole genome shotgun (WGS) entry which is preliminary data.</text>
</comment>